<dbReference type="HOGENOM" id="CLU_028200_0_2_1"/>
<name>Q2HEL9_CHAGB</name>
<reference evidence="10" key="1">
    <citation type="journal article" date="2015" name="Genome Announc.">
        <title>Draft genome sequence of the cellulolytic fungus Chaetomium globosum.</title>
        <authorList>
            <person name="Cuomo C.A."/>
            <person name="Untereiner W.A."/>
            <person name="Ma L.-J."/>
            <person name="Grabherr M."/>
            <person name="Birren B.W."/>
        </authorList>
    </citation>
    <scope>NUCLEOTIDE SEQUENCE [LARGE SCALE GENOMIC DNA]</scope>
    <source>
        <strain evidence="10">ATCC 6205 / CBS 148.51 / DSM 1962 / NBRC 6347 / NRRL 1970</strain>
    </source>
</reference>
<dbReference type="PANTHER" id="PTHR33048">
    <property type="entry name" value="PTH11-LIKE INTEGRAL MEMBRANE PROTEIN (AFU_ORTHOLOGUE AFUA_5G11245)"/>
    <property type="match status" value="1"/>
</dbReference>
<feature type="domain" description="Rhodopsin" evidence="8">
    <location>
        <begin position="32"/>
        <end position="132"/>
    </location>
</feature>
<evidence type="ECO:0000256" key="1">
    <source>
        <dbReference type="ARBA" id="ARBA00004141"/>
    </source>
</evidence>
<proteinExistence type="inferred from homology"/>
<dbReference type="GeneID" id="4386431"/>
<keyword evidence="3 7" id="KW-1133">Transmembrane helix</keyword>
<evidence type="ECO:0000313" key="10">
    <source>
        <dbReference type="Proteomes" id="UP000001056"/>
    </source>
</evidence>
<dbReference type="GO" id="GO:0016020">
    <property type="term" value="C:membrane"/>
    <property type="evidence" value="ECO:0007669"/>
    <property type="project" value="UniProtKB-SubCell"/>
</dbReference>
<feature type="transmembrane region" description="Helical" evidence="7">
    <location>
        <begin position="37"/>
        <end position="58"/>
    </location>
</feature>
<dbReference type="InterPro" id="IPR052337">
    <property type="entry name" value="SAT4-like"/>
</dbReference>
<dbReference type="PANTHER" id="PTHR33048:SF47">
    <property type="entry name" value="INTEGRAL MEMBRANE PROTEIN-RELATED"/>
    <property type="match status" value="1"/>
</dbReference>
<evidence type="ECO:0000256" key="2">
    <source>
        <dbReference type="ARBA" id="ARBA00022692"/>
    </source>
</evidence>
<evidence type="ECO:0000256" key="5">
    <source>
        <dbReference type="ARBA" id="ARBA00038359"/>
    </source>
</evidence>
<evidence type="ECO:0000256" key="6">
    <source>
        <dbReference type="SAM" id="MobiDB-lite"/>
    </source>
</evidence>
<evidence type="ECO:0000259" key="8">
    <source>
        <dbReference type="Pfam" id="PF20684"/>
    </source>
</evidence>
<organism evidence="9 10">
    <name type="scientific">Chaetomium globosum (strain ATCC 6205 / CBS 148.51 / DSM 1962 / NBRC 6347 / NRRL 1970)</name>
    <name type="common">Soil fungus</name>
    <dbReference type="NCBI Taxonomy" id="306901"/>
    <lineage>
        <taxon>Eukaryota</taxon>
        <taxon>Fungi</taxon>
        <taxon>Dikarya</taxon>
        <taxon>Ascomycota</taxon>
        <taxon>Pezizomycotina</taxon>
        <taxon>Sordariomycetes</taxon>
        <taxon>Sordariomycetidae</taxon>
        <taxon>Sordariales</taxon>
        <taxon>Chaetomiaceae</taxon>
        <taxon>Chaetomium</taxon>
    </lineage>
</organism>
<dbReference type="InterPro" id="IPR049326">
    <property type="entry name" value="Rhodopsin_dom_fungi"/>
</dbReference>
<evidence type="ECO:0000256" key="3">
    <source>
        <dbReference type="ARBA" id="ARBA00022989"/>
    </source>
</evidence>
<dbReference type="OrthoDB" id="3648173at2759"/>
<comment type="similarity">
    <text evidence="5">Belongs to the SAT4 family.</text>
</comment>
<accession>Q2HEL9</accession>
<feature type="region of interest" description="Disordered" evidence="6">
    <location>
        <begin position="272"/>
        <end position="305"/>
    </location>
</feature>
<evidence type="ECO:0000256" key="7">
    <source>
        <dbReference type="SAM" id="Phobius"/>
    </source>
</evidence>
<dbReference type="Proteomes" id="UP000001056">
    <property type="component" value="Unassembled WGS sequence"/>
</dbReference>
<keyword evidence="4 7" id="KW-0472">Membrane</keyword>
<sequence length="305" mass="31993">MWSTSPAAGGHLHLHTQCPSSGTTKCRAHASPAYPFWYINAAGNIITDIVIFVLPLPALCRLNLRRGQKLALLGVFSLGFFTCAISVIRIQYLKLSADVTWDNVGASCWSIGEVCSGITCACLPTLRPCFARCLPALRTQRGGGESSSGGGGGGQNKNYYRHPSLAVAGRDGGDGSGDGIGGRVRVGGGGGDLESASARGILMGPDDLELLASEERSDDRSGKGMRVTVDRVDSVEDSGTGYYHGQWPWERAAGRSRLSGLSRVGLEPSVHTEVGAGVSRPEEAGPLTDKGIKVRRDVILSPGPS</sequence>
<keyword evidence="2 7" id="KW-0812">Transmembrane</keyword>
<dbReference type="AlphaFoldDB" id="Q2HEL9"/>
<dbReference type="Pfam" id="PF20684">
    <property type="entry name" value="Fung_rhodopsin"/>
    <property type="match status" value="1"/>
</dbReference>
<keyword evidence="10" id="KW-1185">Reference proteome</keyword>
<feature type="transmembrane region" description="Helical" evidence="7">
    <location>
        <begin position="70"/>
        <end position="88"/>
    </location>
</feature>
<dbReference type="eggNOG" id="ENOG502S025">
    <property type="taxonomic scope" value="Eukaryota"/>
</dbReference>
<gene>
    <name evidence="9" type="ORF">CHGG_01335</name>
</gene>
<comment type="subcellular location">
    <subcellularLocation>
        <location evidence="1">Membrane</location>
        <topology evidence="1">Multi-pass membrane protein</topology>
    </subcellularLocation>
</comment>
<dbReference type="RefSeq" id="XP_001220556.1">
    <property type="nucleotide sequence ID" value="XM_001220555.1"/>
</dbReference>
<dbReference type="VEuPathDB" id="FungiDB:CHGG_01335"/>
<dbReference type="EMBL" id="CH408029">
    <property type="protein sequence ID" value="EAQ93100.1"/>
    <property type="molecule type" value="Genomic_DNA"/>
</dbReference>
<evidence type="ECO:0000313" key="9">
    <source>
        <dbReference type="EMBL" id="EAQ93100.1"/>
    </source>
</evidence>
<dbReference type="InParanoid" id="Q2HEL9"/>
<protein>
    <recommendedName>
        <fullName evidence="8">Rhodopsin domain-containing protein</fullName>
    </recommendedName>
</protein>
<evidence type="ECO:0000256" key="4">
    <source>
        <dbReference type="ARBA" id="ARBA00023136"/>
    </source>
</evidence>